<dbReference type="AlphaFoldDB" id="A0A7C8FVF8"/>
<gene>
    <name evidence="1" type="ORF">F8D48_11205</name>
</gene>
<reference evidence="1 2" key="1">
    <citation type="submission" date="2019-09" db="EMBL/GenBank/DDBJ databases">
        <title>Whole genome shotgun sequencing (WGS) of Ellagibacter isourolithinifaciens DSM 104140(T) and Adlercreutzia muris DSM 29508(T).</title>
        <authorList>
            <person name="Stoll D.A."/>
            <person name="Danylec N."/>
            <person name="Huch M."/>
        </authorList>
    </citation>
    <scope>NUCLEOTIDE SEQUENCE [LARGE SCALE GENOMIC DNA]</scope>
    <source>
        <strain evidence="1 2">DSM 29508</strain>
    </source>
</reference>
<name>A0A7C8FVF8_9ACTN</name>
<dbReference type="EMBL" id="WAJS01000062">
    <property type="protein sequence ID" value="KAB1636997.1"/>
    <property type="molecule type" value="Genomic_DNA"/>
</dbReference>
<sequence>MMYNYLKLDDETQIAYSSPQEDGTVRIAVERPVDGGFDAAFCSLPLCQWHDTEGFTRDELSFLTEIVRNNAPLIYRLSREAGKAYA</sequence>
<dbReference type="GeneID" id="82191823"/>
<evidence type="ECO:0000313" key="1">
    <source>
        <dbReference type="EMBL" id="KAB1636997.1"/>
    </source>
</evidence>
<evidence type="ECO:0000313" key="2">
    <source>
        <dbReference type="Proteomes" id="UP000479639"/>
    </source>
</evidence>
<comment type="caution">
    <text evidence="1">The sequence shown here is derived from an EMBL/GenBank/DDBJ whole genome shotgun (WGS) entry which is preliminary data.</text>
</comment>
<dbReference type="RefSeq" id="WP_016310672.1">
    <property type="nucleotide sequence ID" value="NZ_JANJZI010000006.1"/>
</dbReference>
<proteinExistence type="predicted"/>
<accession>A0A7C8FVF8</accession>
<protein>
    <submittedName>
        <fullName evidence="1">Uncharacterized protein</fullName>
    </submittedName>
</protein>
<dbReference type="Proteomes" id="UP000479639">
    <property type="component" value="Unassembled WGS sequence"/>
</dbReference>
<keyword evidence="2" id="KW-1185">Reference proteome</keyword>
<organism evidence="1 2">
    <name type="scientific">Adlercreutzia muris</name>
    <dbReference type="NCBI Taxonomy" id="1796610"/>
    <lineage>
        <taxon>Bacteria</taxon>
        <taxon>Bacillati</taxon>
        <taxon>Actinomycetota</taxon>
        <taxon>Coriobacteriia</taxon>
        <taxon>Eggerthellales</taxon>
        <taxon>Eggerthellaceae</taxon>
        <taxon>Adlercreutzia</taxon>
    </lineage>
</organism>